<dbReference type="PANTHER" id="PTHR24305:SF152">
    <property type="entry name" value="P450, PUTATIVE (EUROFUNG)-RELATED"/>
    <property type="match status" value="1"/>
</dbReference>
<gene>
    <name evidence="8" type="ORF">PENANT_c016G08130</name>
</gene>
<evidence type="ECO:0000256" key="1">
    <source>
        <dbReference type="ARBA" id="ARBA00001971"/>
    </source>
</evidence>
<dbReference type="InterPro" id="IPR036396">
    <property type="entry name" value="Cyt_P450_sf"/>
</dbReference>
<evidence type="ECO:0008006" key="10">
    <source>
        <dbReference type="Google" id="ProtNLM"/>
    </source>
</evidence>
<dbReference type="STRING" id="416450.A0A1V6Q2H4"/>
<evidence type="ECO:0000313" key="8">
    <source>
        <dbReference type="EMBL" id="OQD83434.1"/>
    </source>
</evidence>
<dbReference type="InterPro" id="IPR002401">
    <property type="entry name" value="Cyt_P450_E_grp-I"/>
</dbReference>
<protein>
    <recommendedName>
        <fullName evidence="10">Cytochrome P450</fullName>
    </recommendedName>
</protein>
<dbReference type="GO" id="GO:0016705">
    <property type="term" value="F:oxidoreductase activity, acting on paired donors, with incorporation or reduction of molecular oxygen"/>
    <property type="evidence" value="ECO:0007669"/>
    <property type="project" value="InterPro"/>
</dbReference>
<dbReference type="InterPro" id="IPR017972">
    <property type="entry name" value="Cyt_P450_CS"/>
</dbReference>
<dbReference type="PROSITE" id="PS00086">
    <property type="entry name" value="CYTOCHROME_P450"/>
    <property type="match status" value="1"/>
</dbReference>
<keyword evidence="5 6" id="KW-0349">Heme</keyword>
<dbReference type="EMBL" id="MDYN01000016">
    <property type="protein sequence ID" value="OQD83434.1"/>
    <property type="molecule type" value="Genomic_DNA"/>
</dbReference>
<evidence type="ECO:0000256" key="6">
    <source>
        <dbReference type="RuleBase" id="RU000461"/>
    </source>
</evidence>
<feature type="binding site" description="axial binding residue" evidence="5">
    <location>
        <position position="432"/>
    </location>
    <ligand>
        <name>heme</name>
        <dbReference type="ChEBI" id="CHEBI:30413"/>
    </ligand>
    <ligandPart>
        <name>Fe</name>
        <dbReference type="ChEBI" id="CHEBI:18248"/>
    </ligandPart>
</feature>
<proteinExistence type="inferred from homology"/>
<name>A0A1V6Q2H4_9EURO</name>
<dbReference type="PRINTS" id="PR00463">
    <property type="entry name" value="EP450I"/>
</dbReference>
<dbReference type="SUPFAM" id="SSF48264">
    <property type="entry name" value="Cytochrome P450"/>
    <property type="match status" value="1"/>
</dbReference>
<dbReference type="GO" id="GO:0005506">
    <property type="term" value="F:iron ion binding"/>
    <property type="evidence" value="ECO:0007669"/>
    <property type="project" value="InterPro"/>
</dbReference>
<evidence type="ECO:0000313" key="9">
    <source>
        <dbReference type="Proteomes" id="UP000191672"/>
    </source>
</evidence>
<dbReference type="PANTHER" id="PTHR24305">
    <property type="entry name" value="CYTOCHROME P450"/>
    <property type="match status" value="1"/>
</dbReference>
<keyword evidence="7" id="KW-1133">Transmembrane helix</keyword>
<dbReference type="InterPro" id="IPR001128">
    <property type="entry name" value="Cyt_P450"/>
</dbReference>
<sequence>MAQSPVQSLLTSLLSSPVDLFYLTGASLLAWIVLTAIQQAWFSPLSDIPGPRLAAVSRLWLMWQDAFCNGAATQLLMKLHQEYDFYHRIYKVNSDFLKDPGFYHAFGMRGSLPMELDNDKAQALRKLLNPTLAKPSVDRMAEMVYQKVRQFSEITLEKKGSINIRPGFQSLSAGIICVCCFGREFNIITDEDDPAGISQTTDLVSHHLWKVHYLPFLASHLTNAPNWMKRSLFAGYHNFREQCVALVQTTLNAPKDSRRTGIIDTMLDASQAGTWESPDEEFLTDQIFSLVFAGIDTSSITMTSAFYYILSSPDVLLRLQDELRGNTPNIEETYDWNKVRQLPYLSAIIKETLRISSPAPGRFPRIVPPAGLHHKTSFIPGGTVLSSCIYHIHQNPNLFPEPEKFQPERWLEQDSIGLEKYLVAFSKGSRSCPGIHLSYLEIYTVLAIFFSRFDMELLSPSKDEGLAWSDHGVAVFKSPVKVRIVTDHWRK</sequence>
<dbReference type="Proteomes" id="UP000191672">
    <property type="component" value="Unassembled WGS sequence"/>
</dbReference>
<dbReference type="AlphaFoldDB" id="A0A1V6Q2H4"/>
<evidence type="ECO:0000256" key="5">
    <source>
        <dbReference type="PIRSR" id="PIRSR602401-1"/>
    </source>
</evidence>
<accession>A0A1V6Q2H4</accession>
<dbReference type="GO" id="GO:0004497">
    <property type="term" value="F:monooxygenase activity"/>
    <property type="evidence" value="ECO:0007669"/>
    <property type="project" value="UniProtKB-KW"/>
</dbReference>
<keyword evidence="7" id="KW-0812">Transmembrane</keyword>
<dbReference type="Gene3D" id="1.10.630.10">
    <property type="entry name" value="Cytochrome P450"/>
    <property type="match status" value="1"/>
</dbReference>
<evidence type="ECO:0000256" key="3">
    <source>
        <dbReference type="ARBA" id="ARBA00023002"/>
    </source>
</evidence>
<keyword evidence="7" id="KW-0472">Membrane</keyword>
<reference evidence="9" key="1">
    <citation type="journal article" date="2017" name="Nat. Microbiol.">
        <title>Global analysis of biosynthetic gene clusters reveals vast potential of secondary metabolite production in Penicillium species.</title>
        <authorList>
            <person name="Nielsen J.C."/>
            <person name="Grijseels S."/>
            <person name="Prigent S."/>
            <person name="Ji B."/>
            <person name="Dainat J."/>
            <person name="Nielsen K.F."/>
            <person name="Frisvad J.C."/>
            <person name="Workman M."/>
            <person name="Nielsen J."/>
        </authorList>
    </citation>
    <scope>NUCLEOTIDE SEQUENCE [LARGE SCALE GENOMIC DNA]</scope>
    <source>
        <strain evidence="9">IBT 31811</strain>
    </source>
</reference>
<dbReference type="GO" id="GO:0043386">
    <property type="term" value="P:mycotoxin biosynthetic process"/>
    <property type="evidence" value="ECO:0007669"/>
    <property type="project" value="UniProtKB-ARBA"/>
</dbReference>
<comment type="similarity">
    <text evidence="6">Belongs to the cytochrome P450 family.</text>
</comment>
<dbReference type="PRINTS" id="PR00385">
    <property type="entry name" value="P450"/>
</dbReference>
<evidence type="ECO:0000256" key="4">
    <source>
        <dbReference type="ARBA" id="ARBA00023004"/>
    </source>
</evidence>
<evidence type="ECO:0000256" key="7">
    <source>
        <dbReference type="SAM" id="Phobius"/>
    </source>
</evidence>
<organism evidence="8 9">
    <name type="scientific">Penicillium antarcticum</name>
    <dbReference type="NCBI Taxonomy" id="416450"/>
    <lineage>
        <taxon>Eukaryota</taxon>
        <taxon>Fungi</taxon>
        <taxon>Dikarya</taxon>
        <taxon>Ascomycota</taxon>
        <taxon>Pezizomycotina</taxon>
        <taxon>Eurotiomycetes</taxon>
        <taxon>Eurotiomycetidae</taxon>
        <taxon>Eurotiales</taxon>
        <taxon>Aspergillaceae</taxon>
        <taxon>Penicillium</taxon>
    </lineage>
</organism>
<dbReference type="GO" id="GO:0020037">
    <property type="term" value="F:heme binding"/>
    <property type="evidence" value="ECO:0007669"/>
    <property type="project" value="InterPro"/>
</dbReference>
<comment type="caution">
    <text evidence="8">The sequence shown here is derived from an EMBL/GenBank/DDBJ whole genome shotgun (WGS) entry which is preliminary data.</text>
</comment>
<evidence type="ECO:0000256" key="2">
    <source>
        <dbReference type="ARBA" id="ARBA00022723"/>
    </source>
</evidence>
<keyword evidence="6" id="KW-0503">Monooxygenase</keyword>
<comment type="cofactor">
    <cofactor evidence="1 5">
        <name>heme</name>
        <dbReference type="ChEBI" id="CHEBI:30413"/>
    </cofactor>
</comment>
<dbReference type="CDD" id="cd11062">
    <property type="entry name" value="CYP58-like"/>
    <property type="match status" value="1"/>
</dbReference>
<keyword evidence="9" id="KW-1185">Reference proteome</keyword>
<keyword evidence="4 5" id="KW-0408">Iron</keyword>
<dbReference type="InterPro" id="IPR050121">
    <property type="entry name" value="Cytochrome_P450_monoxygenase"/>
</dbReference>
<dbReference type="Pfam" id="PF00067">
    <property type="entry name" value="p450"/>
    <property type="match status" value="1"/>
</dbReference>
<feature type="transmembrane region" description="Helical" evidence="7">
    <location>
        <begin position="20"/>
        <end position="42"/>
    </location>
</feature>
<keyword evidence="3 6" id="KW-0560">Oxidoreductase</keyword>
<keyword evidence="2 5" id="KW-0479">Metal-binding</keyword>